<dbReference type="Proteomes" id="UP000663872">
    <property type="component" value="Unassembled WGS sequence"/>
</dbReference>
<evidence type="ECO:0000313" key="3">
    <source>
        <dbReference type="EMBL" id="CAF3293978.1"/>
    </source>
</evidence>
<evidence type="ECO:0000313" key="5">
    <source>
        <dbReference type="Proteomes" id="UP000663825"/>
    </source>
</evidence>
<organism evidence="2 5">
    <name type="scientific">Rotaria socialis</name>
    <dbReference type="NCBI Taxonomy" id="392032"/>
    <lineage>
        <taxon>Eukaryota</taxon>
        <taxon>Metazoa</taxon>
        <taxon>Spiralia</taxon>
        <taxon>Gnathifera</taxon>
        <taxon>Rotifera</taxon>
        <taxon>Eurotatoria</taxon>
        <taxon>Bdelloidea</taxon>
        <taxon>Philodinida</taxon>
        <taxon>Philodinidae</taxon>
        <taxon>Rotaria</taxon>
    </lineage>
</organism>
<evidence type="ECO:0000313" key="4">
    <source>
        <dbReference type="EMBL" id="CAF3511868.1"/>
    </source>
</evidence>
<dbReference type="Proteomes" id="UP000663833">
    <property type="component" value="Unassembled WGS sequence"/>
</dbReference>
<feature type="transmembrane region" description="Helical" evidence="1">
    <location>
        <begin position="110"/>
        <end position="130"/>
    </location>
</feature>
<evidence type="ECO:0000313" key="2">
    <source>
        <dbReference type="EMBL" id="CAF3033330.1"/>
    </source>
</evidence>
<keyword evidence="1" id="KW-1133">Transmembrane helix</keyword>
<name>A0A817LEC0_9BILA</name>
<dbReference type="OrthoDB" id="10062869at2759"/>
<dbReference type="Proteomes" id="UP000663825">
    <property type="component" value="Unassembled WGS sequence"/>
</dbReference>
<keyword evidence="1" id="KW-0812">Transmembrane</keyword>
<keyword evidence="1" id="KW-0472">Membrane</keyword>
<accession>A0A817LEC0</accession>
<evidence type="ECO:0000256" key="1">
    <source>
        <dbReference type="SAM" id="Phobius"/>
    </source>
</evidence>
<dbReference type="EMBL" id="CAJNYT010002978">
    <property type="protein sequence ID" value="CAF3511868.1"/>
    <property type="molecule type" value="Genomic_DNA"/>
</dbReference>
<dbReference type="EMBL" id="CAJNYD010000735">
    <property type="protein sequence ID" value="CAF3293978.1"/>
    <property type="molecule type" value="Genomic_DNA"/>
</dbReference>
<proteinExistence type="predicted"/>
<dbReference type="EMBL" id="CAJNXB010000176">
    <property type="protein sequence ID" value="CAF3033330.1"/>
    <property type="molecule type" value="Genomic_DNA"/>
</dbReference>
<comment type="caution">
    <text evidence="2">The sequence shown here is derived from an EMBL/GenBank/DDBJ whole genome shotgun (WGS) entry which is preliminary data.</text>
</comment>
<gene>
    <name evidence="4" type="ORF">GRG538_LOCUS18234</name>
    <name evidence="3" type="ORF">LUA448_LOCUS7467</name>
    <name evidence="2" type="ORF">TIS948_LOCUS3109</name>
</gene>
<dbReference type="AlphaFoldDB" id="A0A817LEC0"/>
<reference evidence="2" key="1">
    <citation type="submission" date="2021-02" db="EMBL/GenBank/DDBJ databases">
        <authorList>
            <person name="Nowell W R."/>
        </authorList>
    </citation>
    <scope>NUCLEOTIDE SEQUENCE</scope>
</reference>
<sequence length="549" mass="62000">MTTPEEICLDDIEIPSAQFTNTPASLHGPVIITSDHHHKRQSIISRINGQRNKIFSRRLFYRKVLQGDNESGDSITEWERCDDFGSTPFIQQNSGKHILYRLRQQLQCQYKIPLVIILIVISLLFGFFFGRKLRSYSIGPYSIQSNYTSRWTNNSSTYRRINSSISSYYYETYEIDVVVASNYSFSTKSQIDTYGYIYNNSFHPTNPSLNLLIEDDNGDGNKQFRFKAFLIPWTKYILVVTTFSPNTLGAFQIVVTGPTAVAIRSICIPNIQSTIYSSQWTIHSPKYCRDRCLMSDDDYEFDKDYYYEAILVNVSAASNVTIMSKSNVNTYGYIYENSFDPSDSSLNLLVEDDNSGDNEQFQLSAFLQPSTIYILVATTSYPYVMGTFSIIATGSHLASLTRTNARWPSIRKTTIPWSTQSTYSSAWSTESPSYCRTNCIASDSYYYEAIRVRVSNYGIFSLTSKSNIDTYGYLYINTFDPASPSSNLLLENDDGGGSGQFGLTYSLLIDSIYVLVATTYYPNVTGLFSVSAPGPGFVTFSAYVGTKTL</sequence>
<protein>
    <submittedName>
        <fullName evidence="2">Uncharacterized protein</fullName>
    </submittedName>
</protein>